<name>A0A0W7WQI9_9RHOB</name>
<organism evidence="1 2">
    <name type="scientific">Pseudoponticoccus marisrubri</name>
    <dbReference type="NCBI Taxonomy" id="1685382"/>
    <lineage>
        <taxon>Bacteria</taxon>
        <taxon>Pseudomonadati</taxon>
        <taxon>Pseudomonadota</taxon>
        <taxon>Alphaproteobacteria</taxon>
        <taxon>Rhodobacterales</taxon>
        <taxon>Roseobacteraceae</taxon>
        <taxon>Pseudoponticoccus</taxon>
    </lineage>
</organism>
<evidence type="ECO:0000313" key="2">
    <source>
        <dbReference type="Proteomes" id="UP000054396"/>
    </source>
</evidence>
<dbReference type="RefSeq" id="WP_058860715.1">
    <property type="nucleotide sequence ID" value="NZ_LPXO01000001.1"/>
</dbReference>
<comment type="caution">
    <text evidence="1">The sequence shown here is derived from an EMBL/GenBank/DDBJ whole genome shotgun (WGS) entry which is preliminary data.</text>
</comment>
<accession>A0A0W7WQI9</accession>
<reference evidence="1 2" key="1">
    <citation type="submission" date="2015-12" db="EMBL/GenBank/DDBJ databases">
        <authorList>
            <person name="Shamseldin A."/>
            <person name="Moawad H."/>
            <person name="Abd El-Rahim W.M."/>
            <person name="Sadowsky M.J."/>
        </authorList>
    </citation>
    <scope>NUCLEOTIDE SEQUENCE [LARGE SCALE GENOMIC DNA]</scope>
    <source>
        <strain evidence="1 2">SJ5A-1</strain>
    </source>
</reference>
<gene>
    <name evidence="1" type="ORF">AVJ23_03415</name>
</gene>
<dbReference type="AlphaFoldDB" id="A0A0W7WQI9"/>
<dbReference type="STRING" id="1685382.AVJ23_03415"/>
<dbReference type="EMBL" id="LPXO01000001">
    <property type="protein sequence ID" value="KUF12772.1"/>
    <property type="molecule type" value="Genomic_DNA"/>
</dbReference>
<dbReference type="Proteomes" id="UP000054396">
    <property type="component" value="Unassembled WGS sequence"/>
</dbReference>
<sequence length="202" mass="21636">MSLRGLFRHRARAPEGPSLEEQVALLARAGLPLAPGVTRADLLDFGPEESYRAEPWRLLLMTYAVRSEPEAAPRPFCDRAVLVDLSHAPGQGDHATLAAQLAGIAGLGPRLRGAVEAETPGGRVLSYRLDGVPRQHRAEGRGPWLDDALIDAIAADLAPLMVPRALHALDNDLQRMFYALTPAGAALIEAEAPGLLTPLPDR</sequence>
<evidence type="ECO:0000313" key="1">
    <source>
        <dbReference type="EMBL" id="KUF12772.1"/>
    </source>
</evidence>
<protein>
    <submittedName>
        <fullName evidence="1">Uncharacterized protein</fullName>
    </submittedName>
</protein>
<keyword evidence="2" id="KW-1185">Reference proteome</keyword>
<proteinExistence type="predicted"/>
<dbReference type="OrthoDB" id="7854651at2"/>